<feature type="transmembrane region" description="Helical" evidence="1">
    <location>
        <begin position="125"/>
        <end position="147"/>
    </location>
</feature>
<feature type="transmembrane region" description="Helical" evidence="1">
    <location>
        <begin position="90"/>
        <end position="113"/>
    </location>
</feature>
<accession>A0A941GDR1</accession>
<comment type="caution">
    <text evidence="2">The sequence shown here is derived from an EMBL/GenBank/DDBJ whole genome shotgun (WGS) entry which is preliminary data.</text>
</comment>
<feature type="transmembrane region" description="Helical" evidence="1">
    <location>
        <begin position="159"/>
        <end position="176"/>
    </location>
</feature>
<name>A0A941GDR1_NIACI</name>
<keyword evidence="1" id="KW-0472">Membrane</keyword>
<keyword evidence="1" id="KW-1133">Transmembrane helix</keyword>
<organism evidence="2">
    <name type="scientific">Niallia circulans</name>
    <name type="common">Bacillus circulans</name>
    <dbReference type="NCBI Taxonomy" id="1397"/>
    <lineage>
        <taxon>Bacteria</taxon>
        <taxon>Bacillati</taxon>
        <taxon>Bacillota</taxon>
        <taxon>Bacilli</taxon>
        <taxon>Bacillales</taxon>
        <taxon>Bacillaceae</taxon>
        <taxon>Niallia</taxon>
    </lineage>
</organism>
<evidence type="ECO:0000313" key="2">
    <source>
        <dbReference type="EMBL" id="MBR8670986.1"/>
    </source>
</evidence>
<dbReference type="AlphaFoldDB" id="A0A941GDR1"/>
<keyword evidence="1" id="KW-0812">Transmembrane</keyword>
<sequence length="186" mass="22052">MDYKQFWNSINQKNDEIITLYANYRAEYSDITSWQFWMIIFTLILPLVILIFTVDRRRIFELFFYGYTVHIMSTYIDMVLGRKNLLIHNYFIFSALPNAINITASVIPVVYLLLYQYCTNKGKNFYLYSVITGLLLTYGLTTFNEAIGLVTLSNGMTKFYIFLLGIVVTYLAYWFTRLMKNIENRL</sequence>
<protein>
    <submittedName>
        <fullName evidence="2">Uncharacterized protein</fullName>
    </submittedName>
</protein>
<gene>
    <name evidence="2" type="ORF">KD144_15730</name>
</gene>
<proteinExistence type="predicted"/>
<feature type="transmembrane region" description="Helical" evidence="1">
    <location>
        <begin position="34"/>
        <end position="52"/>
    </location>
</feature>
<dbReference type="RefSeq" id="WP_212120009.1">
    <property type="nucleotide sequence ID" value="NZ_JAGTPX020000006.1"/>
</dbReference>
<evidence type="ECO:0000256" key="1">
    <source>
        <dbReference type="SAM" id="Phobius"/>
    </source>
</evidence>
<feature type="transmembrane region" description="Helical" evidence="1">
    <location>
        <begin position="59"/>
        <end position="78"/>
    </location>
</feature>
<reference evidence="2" key="1">
    <citation type="submission" date="2021-04" db="EMBL/GenBank/DDBJ databases">
        <title>Genomic analysis of electroactive and textile dye degrading Bacillus circulans strain: DC10 isolated from constructed wetland-microbial fuel cells treating textile dye wastewaters.</title>
        <authorList>
            <person name="Patel D.U."/>
            <person name="Desai C.R."/>
        </authorList>
    </citation>
    <scope>NUCLEOTIDE SEQUENCE</scope>
    <source>
        <strain evidence="2">DC10</strain>
    </source>
</reference>
<dbReference type="EMBL" id="JAGTPX010000017">
    <property type="protein sequence ID" value="MBR8670986.1"/>
    <property type="molecule type" value="Genomic_DNA"/>
</dbReference>